<reference evidence="1" key="2">
    <citation type="submission" date="2015-07" db="EMBL/GenBank/DDBJ databases">
        <title>Plasmids, circular viruses and viroids from rat gut.</title>
        <authorList>
            <person name="Jorgensen T.J."/>
            <person name="Hansen M.A."/>
            <person name="Xu Z."/>
            <person name="Tabak M.A."/>
            <person name="Sorensen S.J."/>
            <person name="Hansen L.H."/>
        </authorList>
    </citation>
    <scope>NUCLEOTIDE SEQUENCE</scope>
    <source>
        <strain evidence="1">RGFK1217</strain>
    </source>
</reference>
<proteinExistence type="predicted"/>
<dbReference type="AlphaFoldDB" id="A0A0H5Q3Q5"/>
<evidence type="ECO:0000313" key="1">
    <source>
        <dbReference type="EMBL" id="CRY96696.1"/>
    </source>
</evidence>
<dbReference type="EMBL" id="LN853790">
    <property type="protein sequence ID" value="CRY96696.1"/>
    <property type="molecule type" value="Genomic_DNA"/>
</dbReference>
<protein>
    <submittedName>
        <fullName evidence="1">Uncharacterized protein</fullName>
    </submittedName>
</protein>
<reference evidence="1" key="1">
    <citation type="submission" date="2015-06" db="EMBL/GenBank/DDBJ databases">
        <authorList>
            <person name="Joergensen T."/>
        </authorList>
    </citation>
    <scope>NUCLEOTIDE SEQUENCE</scope>
    <source>
        <strain evidence="1">RGFK1217</strain>
    </source>
</reference>
<name>A0A0H5Q3Q5_9ZZZZ</name>
<accession>A0A0H5Q3Q5</accession>
<sequence length="200" mass="20882">MALVIPPGFAQCSVEIRNSGDPNPWYVTYGLDVSGVGGDFEEAAFAAGSAWTSTVGLQLATTSTFIQARLSVGQDGGPPLTVIAPLVGAGTSTAPMLPQNCAALYDKGTALAGRRGRGRMFVPNILKETTVSDVGVMTPASRTDLQVQATAFLNELNNGDPFPATPMVLLHNEGPGVPPPTPVTSFTVQAVISTQRRRLR</sequence>
<organism evidence="1">
    <name type="scientific">uncultured prokaryote</name>
    <dbReference type="NCBI Taxonomy" id="198431"/>
    <lineage>
        <taxon>unclassified sequences</taxon>
        <taxon>environmental samples</taxon>
    </lineage>
</organism>